<feature type="transmembrane region" description="Helical" evidence="5">
    <location>
        <begin position="12"/>
        <end position="32"/>
    </location>
</feature>
<keyword evidence="3 5" id="KW-1133">Transmembrane helix</keyword>
<evidence type="ECO:0000256" key="5">
    <source>
        <dbReference type="SAM" id="Phobius"/>
    </source>
</evidence>
<feature type="domain" description="O-antigen ligase-related" evidence="6">
    <location>
        <begin position="701"/>
        <end position="836"/>
    </location>
</feature>
<reference evidence="7 8" key="1">
    <citation type="journal article" date="2013" name="Int. J. Syst. Evol. Microbiol.">
        <title>Ilumatobacter nonamiense sp. nov. and Ilumatobacter coccineum sp. nov., isolated from seashore sand.</title>
        <authorList>
            <person name="Matsumoto A."/>
            <person name="Kasai H."/>
            <person name="Matsuo Y."/>
            <person name="Shizuri Y."/>
            <person name="Ichikawa N."/>
            <person name="Fujita N."/>
            <person name="Omura S."/>
            <person name="Takahashi Y."/>
        </authorList>
    </citation>
    <scope>NUCLEOTIDE SEQUENCE [LARGE SCALE GENOMIC DNA]</scope>
    <source>
        <strain evidence="8">NBRC 103263 / KCTC 29153 / YM16-304</strain>
    </source>
</reference>
<dbReference type="GO" id="GO:0016020">
    <property type="term" value="C:membrane"/>
    <property type="evidence" value="ECO:0007669"/>
    <property type="project" value="UniProtKB-SubCell"/>
</dbReference>
<name>A0A6C7E937_ILUCY</name>
<keyword evidence="4 5" id="KW-0472">Membrane</keyword>
<evidence type="ECO:0000256" key="1">
    <source>
        <dbReference type="ARBA" id="ARBA00004141"/>
    </source>
</evidence>
<protein>
    <recommendedName>
        <fullName evidence="6">O-antigen ligase-related domain-containing protein</fullName>
    </recommendedName>
</protein>
<feature type="transmembrane region" description="Helical" evidence="5">
    <location>
        <begin position="656"/>
        <end position="681"/>
    </location>
</feature>
<dbReference type="KEGG" id="aym:YM304_22080"/>
<feature type="transmembrane region" description="Helical" evidence="5">
    <location>
        <begin position="376"/>
        <end position="393"/>
    </location>
</feature>
<dbReference type="PANTHER" id="PTHR37422:SF13">
    <property type="entry name" value="LIPOPOLYSACCHARIDE BIOSYNTHESIS PROTEIN PA4999-RELATED"/>
    <property type="match status" value="1"/>
</dbReference>
<feature type="transmembrane region" description="Helical" evidence="5">
    <location>
        <begin position="77"/>
        <end position="96"/>
    </location>
</feature>
<proteinExistence type="predicted"/>
<feature type="transmembrane region" description="Helical" evidence="5">
    <location>
        <begin position="247"/>
        <end position="267"/>
    </location>
</feature>
<keyword evidence="8" id="KW-1185">Reference proteome</keyword>
<feature type="transmembrane region" description="Helical" evidence="5">
    <location>
        <begin position="349"/>
        <end position="370"/>
    </location>
</feature>
<dbReference type="RefSeq" id="WP_015441769.1">
    <property type="nucleotide sequence ID" value="NC_020520.1"/>
</dbReference>
<feature type="transmembrane region" description="Helical" evidence="5">
    <location>
        <begin position="827"/>
        <end position="847"/>
    </location>
</feature>
<dbReference type="PANTHER" id="PTHR37422">
    <property type="entry name" value="TEICHURONIC ACID BIOSYNTHESIS PROTEIN TUAE"/>
    <property type="match status" value="1"/>
</dbReference>
<dbReference type="AlphaFoldDB" id="A0A6C7E937"/>
<feature type="transmembrane region" description="Helical" evidence="5">
    <location>
        <begin position="313"/>
        <end position="337"/>
    </location>
</feature>
<dbReference type="OrthoDB" id="3610882at2"/>
<evidence type="ECO:0000313" key="7">
    <source>
        <dbReference type="EMBL" id="BAN02522.1"/>
    </source>
</evidence>
<feature type="transmembrane region" description="Helical" evidence="5">
    <location>
        <begin position="571"/>
        <end position="589"/>
    </location>
</feature>
<feature type="transmembrane region" description="Helical" evidence="5">
    <location>
        <begin position="279"/>
        <end position="301"/>
    </location>
</feature>
<dbReference type="Proteomes" id="UP000011863">
    <property type="component" value="Chromosome"/>
</dbReference>
<feature type="transmembrane region" description="Helical" evidence="5">
    <location>
        <begin position="717"/>
        <end position="734"/>
    </location>
</feature>
<feature type="transmembrane region" description="Helical" evidence="5">
    <location>
        <begin position="539"/>
        <end position="559"/>
    </location>
</feature>
<feature type="transmembrane region" description="Helical" evidence="5">
    <location>
        <begin position="142"/>
        <end position="162"/>
    </location>
</feature>
<evidence type="ECO:0000259" key="6">
    <source>
        <dbReference type="Pfam" id="PF04932"/>
    </source>
</evidence>
<accession>A0A6C7E937</accession>
<comment type="subcellular location">
    <subcellularLocation>
        <location evidence="1">Membrane</location>
        <topology evidence="1">Multi-pass membrane protein</topology>
    </subcellularLocation>
</comment>
<dbReference type="EMBL" id="AP012057">
    <property type="protein sequence ID" value="BAN02522.1"/>
    <property type="molecule type" value="Genomic_DNA"/>
</dbReference>
<feature type="transmembrane region" description="Helical" evidence="5">
    <location>
        <begin position="741"/>
        <end position="761"/>
    </location>
</feature>
<sequence length="937" mass="98581">MAADRRSRPVAAILSQGIVAGSSLVLQLIALRELGTDGLGAFAVLFGILITINSVQSGWLGDSLTVLDRFDPGIRRALVRSQVSIVGLVFLFSTVLSLPVAGVDRTTAVLFGLASVAWVLEETMRRLLIARREFWKLVANDAAFACGSFGLVGFVLLTGGSFTLETLVVALLAGAIVAIGLGVTQLPTVELSRGILGPSRMRDVASFAVWRSAQVGLRPGSQALVRAIVIGAASYEALGQLEAARLLLAPVLTVVNGAGVYLLPTYSTQAKAGKSFRPAVPVAMAIVGALAAAYGVFAIVLRSPLTDLLTDETAAISIASLLAWTLYSVGFGAGVPVGNALVARGRSRLAFNVRVIDAVAGVALAAVFAVVGLVEWVPLGLAIGTFLGAALLLRRLGLLPAPDAVLAPPSIDSIADVSAPPPPILVAPRGDDESIGDIDDLPPIVWQPVATGSTAAPAATLAVAHGAAASVWPMPERSGLRRLVSAVNPRTAYVPADEPEPTSRRDVDRFLWLLPLVLIVATEYKFRRRAIDDALGGSIDIMIAVELGMYALVGAWAVYRLAPTRPRLTPLIVAMWGYILTTAASALYSTFPFLAMARAVQLVIIGALLHVIATDGRLSMITKLVHGWIVLISVSILAGLAYVAPTTGPQEGRFTWLYVHSVSAGSMLALSVPMLFGIWLTMGQPGMRIRLPWPRWVYGALLVFQTVFLLATRTRGSIGGALVAVAVMAWVLLGQRAKPQLVLGSLVAGGAFSLAFGGPILEFLTRGESAEKIGTFNRRTEIWTLAWEAFVGRPLHGLGFTSAKGVFFDETGLGGAHNALINVMIDAGLAGLIWWIGLLVAVGVVIARIGRLARSDTPMSGACGSLKADHGILLGMFISSLINSVTTEGLGAGVNVSAIWLFLMVAWLCTIRRESQSFDQPADPIPADPRHLVSDTV</sequence>
<feature type="transmembrane region" description="Helical" evidence="5">
    <location>
        <begin position="693"/>
        <end position="711"/>
    </location>
</feature>
<evidence type="ECO:0000256" key="4">
    <source>
        <dbReference type="ARBA" id="ARBA00023136"/>
    </source>
</evidence>
<evidence type="ECO:0000313" key="8">
    <source>
        <dbReference type="Proteomes" id="UP000011863"/>
    </source>
</evidence>
<organism evidence="7 8">
    <name type="scientific">Ilumatobacter coccineus (strain NBRC 103263 / KCTC 29153 / YM16-304)</name>
    <dbReference type="NCBI Taxonomy" id="1313172"/>
    <lineage>
        <taxon>Bacteria</taxon>
        <taxon>Bacillati</taxon>
        <taxon>Actinomycetota</taxon>
        <taxon>Acidimicrobiia</taxon>
        <taxon>Acidimicrobiales</taxon>
        <taxon>Ilumatobacteraceae</taxon>
        <taxon>Ilumatobacter</taxon>
    </lineage>
</organism>
<dbReference type="InterPro" id="IPR051533">
    <property type="entry name" value="WaaL-like"/>
</dbReference>
<feature type="transmembrane region" description="Helical" evidence="5">
    <location>
        <begin position="892"/>
        <end position="911"/>
    </location>
</feature>
<feature type="transmembrane region" description="Helical" evidence="5">
    <location>
        <begin position="38"/>
        <end position="56"/>
    </location>
</feature>
<feature type="transmembrane region" description="Helical" evidence="5">
    <location>
        <begin position="168"/>
        <end position="192"/>
    </location>
</feature>
<dbReference type="Pfam" id="PF04932">
    <property type="entry name" value="Wzy_C"/>
    <property type="match status" value="1"/>
</dbReference>
<evidence type="ECO:0000256" key="2">
    <source>
        <dbReference type="ARBA" id="ARBA00022692"/>
    </source>
</evidence>
<feature type="transmembrane region" description="Helical" evidence="5">
    <location>
        <begin position="625"/>
        <end position="644"/>
    </location>
</feature>
<dbReference type="InterPro" id="IPR007016">
    <property type="entry name" value="O-antigen_ligase-rel_domated"/>
</dbReference>
<keyword evidence="2 5" id="KW-0812">Transmembrane</keyword>
<evidence type="ECO:0000256" key="3">
    <source>
        <dbReference type="ARBA" id="ARBA00022989"/>
    </source>
</evidence>
<gene>
    <name evidence="7" type="ORF">YM304_22080</name>
</gene>